<sequence>MKMLETILSRKAGGGIGTNTLLLMQADKGFTDIANPSRLVQKYSNPVIGSTQSKFSNVSFDCTGGGILIPAASKKDLVFSADKPYTIEFWAYNTSLNNVWWLYSGRSAQSDLKVYSGNVYLQDEGGSLYAPSSFMTTGKWTHVAIVGTANDKVRLFVDGKIIGVPFLPKGWGHVNQQMVIGSGEINSWAHLDQIRISNIARYTAAFTPPTDPFVID</sequence>
<evidence type="ECO:0008006" key="2">
    <source>
        <dbReference type="Google" id="ProtNLM"/>
    </source>
</evidence>
<name>A0A5U8XZ97_SALMU</name>
<evidence type="ECO:0000313" key="1">
    <source>
        <dbReference type="EMBL" id="EBS0566347.1"/>
    </source>
</evidence>
<organism evidence="1">
    <name type="scientific">Salmonella muenchen</name>
    <dbReference type="NCBI Taxonomy" id="596"/>
    <lineage>
        <taxon>Bacteria</taxon>
        <taxon>Pseudomonadati</taxon>
        <taxon>Pseudomonadota</taxon>
        <taxon>Gammaproteobacteria</taxon>
        <taxon>Enterobacterales</taxon>
        <taxon>Enterobacteriaceae</taxon>
        <taxon>Salmonella</taxon>
    </lineage>
</organism>
<dbReference type="AlphaFoldDB" id="A0A5U8XZ97"/>
<accession>A0A5U8XZ97</accession>
<dbReference type="Gene3D" id="2.60.120.200">
    <property type="match status" value="1"/>
</dbReference>
<dbReference type="EMBL" id="AAGUDP010000059">
    <property type="protein sequence ID" value="EBS0566347.1"/>
    <property type="molecule type" value="Genomic_DNA"/>
</dbReference>
<proteinExistence type="predicted"/>
<dbReference type="SUPFAM" id="SSF49899">
    <property type="entry name" value="Concanavalin A-like lectins/glucanases"/>
    <property type="match status" value="1"/>
</dbReference>
<dbReference type="Pfam" id="PF13385">
    <property type="entry name" value="Laminin_G_3"/>
    <property type="match status" value="1"/>
</dbReference>
<dbReference type="InterPro" id="IPR013320">
    <property type="entry name" value="ConA-like_dom_sf"/>
</dbReference>
<protein>
    <recommendedName>
        <fullName evidence="2">LamG domain-containing protein</fullName>
    </recommendedName>
</protein>
<gene>
    <name evidence="1" type="ORF">DTU56_25085</name>
</gene>
<comment type="caution">
    <text evidence="1">The sequence shown here is derived from an EMBL/GenBank/DDBJ whole genome shotgun (WGS) entry which is preliminary data.</text>
</comment>
<reference evidence="1" key="1">
    <citation type="submission" date="2018-07" db="EMBL/GenBank/DDBJ databases">
        <authorList>
            <person name="Ashton P.M."/>
            <person name="Dallman T."/>
            <person name="Nair S."/>
            <person name="De Pinna E."/>
            <person name="Peters T."/>
            <person name="Grant K."/>
        </authorList>
    </citation>
    <scope>NUCLEOTIDE SEQUENCE</scope>
    <source>
        <strain evidence="1">142535</strain>
    </source>
</reference>